<feature type="non-terminal residue" evidence="3">
    <location>
        <position position="1"/>
    </location>
</feature>
<proteinExistence type="predicted"/>
<evidence type="ECO:0000256" key="1">
    <source>
        <dbReference type="SAM" id="MobiDB-lite"/>
    </source>
</evidence>
<protein>
    <submittedName>
        <fullName evidence="3">DUF4389 domain-containing protein</fullName>
    </submittedName>
</protein>
<comment type="caution">
    <text evidence="3">The sequence shown here is derived from an EMBL/GenBank/DDBJ whole genome shotgun (WGS) entry which is preliminary data.</text>
</comment>
<dbReference type="Pfam" id="PF14333">
    <property type="entry name" value="DUF4389"/>
    <property type="match status" value="1"/>
</dbReference>
<organism evidence="3 4">
    <name type="scientific">Acidiferrimicrobium australe</name>
    <dbReference type="NCBI Taxonomy" id="2664430"/>
    <lineage>
        <taxon>Bacteria</taxon>
        <taxon>Bacillati</taxon>
        <taxon>Actinomycetota</taxon>
        <taxon>Acidimicrobiia</taxon>
        <taxon>Acidimicrobiales</taxon>
        <taxon>Acidimicrobiaceae</taxon>
        <taxon>Acidiferrimicrobium</taxon>
    </lineage>
</organism>
<feature type="transmembrane region" description="Helical" evidence="2">
    <location>
        <begin position="12"/>
        <end position="34"/>
    </location>
</feature>
<feature type="region of interest" description="Disordered" evidence="1">
    <location>
        <begin position="96"/>
        <end position="115"/>
    </location>
</feature>
<name>A0ABW9QYL4_9ACTN</name>
<evidence type="ECO:0000313" key="3">
    <source>
        <dbReference type="EMBL" id="MST34960.1"/>
    </source>
</evidence>
<dbReference type="InterPro" id="IPR025498">
    <property type="entry name" value="DUF4389"/>
</dbReference>
<evidence type="ECO:0000313" key="4">
    <source>
        <dbReference type="Proteomes" id="UP000437736"/>
    </source>
</evidence>
<feature type="transmembrane region" description="Helical" evidence="2">
    <location>
        <begin position="40"/>
        <end position="60"/>
    </location>
</feature>
<keyword evidence="2" id="KW-1133">Transmembrane helix</keyword>
<dbReference type="Proteomes" id="UP000437736">
    <property type="component" value="Unassembled WGS sequence"/>
</dbReference>
<evidence type="ECO:0000256" key="2">
    <source>
        <dbReference type="SAM" id="Phobius"/>
    </source>
</evidence>
<sequence length="115" mass="12675">QHLSRGLVLVKWWLLALPHYLVVAVFVGGFGFGWPEGTRVAGGISLIALLALIGVVTLAVRGRYPESVFDLVMGLNRWCFRVLAYVALMRDEYPPFRLDTGGTDPGHRPGRTPSL</sequence>
<keyword evidence="4" id="KW-1185">Reference proteome</keyword>
<keyword evidence="2" id="KW-0812">Transmembrane</keyword>
<dbReference type="EMBL" id="WJHE01001326">
    <property type="protein sequence ID" value="MST34960.1"/>
    <property type="molecule type" value="Genomic_DNA"/>
</dbReference>
<feature type="non-terminal residue" evidence="3">
    <location>
        <position position="115"/>
    </location>
</feature>
<reference evidence="3 4" key="1">
    <citation type="submission" date="2019-11" db="EMBL/GenBank/DDBJ databases">
        <title>Acidiferrimicrobium australis gen. nov., sp. nov., an acidophilic and obligately heterotrophic, member of the Actinobacteria that catalyses dissimilatory oxido- reduction of iron isolated from metal-rich acidic water in Chile.</title>
        <authorList>
            <person name="Gonzalez D."/>
            <person name="Huber K."/>
            <person name="Hedrich S."/>
            <person name="Rojas-Villalobos C."/>
            <person name="Quatrini R."/>
            <person name="Dinamarca M.A."/>
            <person name="Schwarz A."/>
            <person name="Canales C."/>
            <person name="Nancucheo I."/>
        </authorList>
    </citation>
    <scope>NUCLEOTIDE SEQUENCE [LARGE SCALE GENOMIC DNA]</scope>
    <source>
        <strain evidence="3 4">USS-CCA1</strain>
    </source>
</reference>
<keyword evidence="2" id="KW-0472">Membrane</keyword>
<gene>
    <name evidence="3" type="ORF">GHK86_19805</name>
</gene>
<accession>A0ABW9QYL4</accession>